<protein>
    <submittedName>
        <fullName evidence="1">Unnamed protein product</fullName>
    </submittedName>
</protein>
<reference evidence="1" key="1">
    <citation type="submission" date="2023-04" db="EMBL/GenBank/DDBJ databases">
        <title>Aspergillus oryzae NBRC 4228.</title>
        <authorList>
            <person name="Ichikawa N."/>
            <person name="Sato H."/>
            <person name="Tonouchi N."/>
        </authorList>
    </citation>
    <scope>NUCLEOTIDE SEQUENCE</scope>
    <source>
        <strain evidence="1">NBRC 4228</strain>
    </source>
</reference>
<name>A0AAN4YZ32_ASPOZ</name>
<sequence length="69" mass="8141">MEYIAVEVRIFVDFLGSMEMLTCSSRELHDCQPDRVSSSEHAVWEHGYLLWEDSGEYAAWHEEIFVDEE</sequence>
<dbReference type="EMBL" id="BSYA01000233">
    <property type="protein sequence ID" value="GMG37299.1"/>
    <property type="molecule type" value="Genomic_DNA"/>
</dbReference>
<dbReference type="Proteomes" id="UP001165205">
    <property type="component" value="Unassembled WGS sequence"/>
</dbReference>
<proteinExistence type="predicted"/>
<comment type="caution">
    <text evidence="1">The sequence shown here is derived from an EMBL/GenBank/DDBJ whole genome shotgun (WGS) entry which is preliminary data.</text>
</comment>
<accession>A0AAN4YZ32</accession>
<evidence type="ECO:0000313" key="2">
    <source>
        <dbReference type="Proteomes" id="UP001165205"/>
    </source>
</evidence>
<dbReference type="AlphaFoldDB" id="A0AAN4YZ32"/>
<evidence type="ECO:0000313" key="1">
    <source>
        <dbReference type="EMBL" id="GMG37299.1"/>
    </source>
</evidence>
<gene>
    <name evidence="1" type="ORF">Aory04_001218800</name>
</gene>
<organism evidence="1 2">
    <name type="scientific">Aspergillus oryzae</name>
    <name type="common">Yellow koji mold</name>
    <dbReference type="NCBI Taxonomy" id="5062"/>
    <lineage>
        <taxon>Eukaryota</taxon>
        <taxon>Fungi</taxon>
        <taxon>Dikarya</taxon>
        <taxon>Ascomycota</taxon>
        <taxon>Pezizomycotina</taxon>
        <taxon>Eurotiomycetes</taxon>
        <taxon>Eurotiomycetidae</taxon>
        <taxon>Eurotiales</taxon>
        <taxon>Aspergillaceae</taxon>
        <taxon>Aspergillus</taxon>
        <taxon>Aspergillus subgen. Circumdati</taxon>
    </lineage>
</organism>